<reference evidence="4 5" key="1">
    <citation type="journal article" date="2014" name="Genome Biol. Evol.">
        <title>Comparative genomics and transcriptomics analyses reveal divergent lifestyle features of nematode endoparasitic fungus Hirsutella minnesotensis.</title>
        <authorList>
            <person name="Lai Y."/>
            <person name="Liu K."/>
            <person name="Zhang X."/>
            <person name="Zhang X."/>
            <person name="Li K."/>
            <person name="Wang N."/>
            <person name="Shu C."/>
            <person name="Wu Y."/>
            <person name="Wang C."/>
            <person name="Bushley K.E."/>
            <person name="Xiang M."/>
            <person name="Liu X."/>
        </authorList>
    </citation>
    <scope>NUCLEOTIDE SEQUENCE [LARGE SCALE GENOMIC DNA]</scope>
    <source>
        <strain evidence="4 5">3608</strain>
    </source>
</reference>
<dbReference type="Gene3D" id="4.10.240.10">
    <property type="entry name" value="Zn(2)-C6 fungal-type DNA-binding domain"/>
    <property type="match status" value="1"/>
</dbReference>
<dbReference type="InterPro" id="IPR021858">
    <property type="entry name" value="Fun_TF"/>
</dbReference>
<evidence type="ECO:0000256" key="2">
    <source>
        <dbReference type="SAM" id="MobiDB-lite"/>
    </source>
</evidence>
<accession>A0A0F7ZMP1</accession>
<dbReference type="PANTHER" id="PTHR38791">
    <property type="entry name" value="ZN(II)2CYS6 TRANSCRIPTION FACTOR (EUROFUNG)-RELATED-RELATED"/>
    <property type="match status" value="1"/>
</dbReference>
<organism evidence="4 5">
    <name type="scientific">Hirsutella minnesotensis 3608</name>
    <dbReference type="NCBI Taxonomy" id="1043627"/>
    <lineage>
        <taxon>Eukaryota</taxon>
        <taxon>Fungi</taxon>
        <taxon>Dikarya</taxon>
        <taxon>Ascomycota</taxon>
        <taxon>Pezizomycotina</taxon>
        <taxon>Sordariomycetes</taxon>
        <taxon>Hypocreomycetidae</taxon>
        <taxon>Hypocreales</taxon>
        <taxon>Ophiocordycipitaceae</taxon>
        <taxon>Hirsutella</taxon>
    </lineage>
</organism>
<evidence type="ECO:0000313" key="5">
    <source>
        <dbReference type="Proteomes" id="UP000054481"/>
    </source>
</evidence>
<keyword evidence="5" id="KW-1185">Reference proteome</keyword>
<dbReference type="CDD" id="cd00067">
    <property type="entry name" value="GAL4"/>
    <property type="match status" value="1"/>
</dbReference>
<dbReference type="GO" id="GO:0008270">
    <property type="term" value="F:zinc ion binding"/>
    <property type="evidence" value="ECO:0007669"/>
    <property type="project" value="InterPro"/>
</dbReference>
<evidence type="ECO:0000313" key="4">
    <source>
        <dbReference type="EMBL" id="KJZ72340.1"/>
    </source>
</evidence>
<dbReference type="EMBL" id="KQ030548">
    <property type="protein sequence ID" value="KJZ72340.1"/>
    <property type="molecule type" value="Genomic_DNA"/>
</dbReference>
<dbReference type="Pfam" id="PF00172">
    <property type="entry name" value="Zn_clus"/>
    <property type="match status" value="1"/>
</dbReference>
<dbReference type="AlphaFoldDB" id="A0A0F7ZMP1"/>
<gene>
    <name evidence="4" type="ORF">HIM_08266</name>
</gene>
<evidence type="ECO:0000259" key="3">
    <source>
        <dbReference type="PROSITE" id="PS50048"/>
    </source>
</evidence>
<proteinExistence type="predicted"/>
<dbReference type="PROSITE" id="PS00463">
    <property type="entry name" value="ZN2_CY6_FUNGAL_1"/>
    <property type="match status" value="1"/>
</dbReference>
<feature type="domain" description="Zn(2)-C6 fungal-type" evidence="3">
    <location>
        <begin position="9"/>
        <end position="37"/>
    </location>
</feature>
<feature type="region of interest" description="Disordered" evidence="2">
    <location>
        <begin position="59"/>
        <end position="80"/>
    </location>
</feature>
<dbReference type="PROSITE" id="PS50048">
    <property type="entry name" value="ZN2_CY6_FUNGAL_2"/>
    <property type="match status" value="1"/>
</dbReference>
<dbReference type="PANTHER" id="PTHR38791:SF13">
    <property type="entry name" value="ZN(2)-C6 FUNGAL-TYPE DOMAIN-CONTAINING PROTEIN"/>
    <property type="match status" value="1"/>
</dbReference>
<dbReference type="SMART" id="SM00066">
    <property type="entry name" value="GAL4"/>
    <property type="match status" value="1"/>
</dbReference>
<dbReference type="InterPro" id="IPR036864">
    <property type="entry name" value="Zn2-C6_fun-type_DNA-bd_sf"/>
</dbReference>
<keyword evidence="1" id="KW-0539">Nucleus</keyword>
<sequence length="378" mass="42163">MVYHGPSRGCHMCRKRRIKCDEARPACRRCIKTRRVCPGYRQELELDVLEESRAADDTGAKSRLATKGVPSQAHAQGSVTPFAGSSTNISTILDWLQLPIEEQAVCHLLSNYVLIPSFGSAQGYMEFLVPLKKTGCVPLHFEYAFDACALASFNNRVSRNDAIEKKALSKYTKSLRALSCALRDPTAAGQEAILASTLLCGLFEVLRGIGENTESWDYHVEGAIQLVKDIGRENLLLTDVGQAMFAMFAMVRLQMLVQSVNYFIGLRATKQLDMGIDWWIDDTVGDKHALDCQRLMMIVMETRAEAERILASSAPTSKLDAMIERCRANDIACLEWACGLPDYYQYYTVARVENVPDGDYTRAEVLAKRAIWKGGKSH</sequence>
<dbReference type="GO" id="GO:0000981">
    <property type="term" value="F:DNA-binding transcription factor activity, RNA polymerase II-specific"/>
    <property type="evidence" value="ECO:0007669"/>
    <property type="project" value="InterPro"/>
</dbReference>
<dbReference type="OrthoDB" id="4835445at2759"/>
<dbReference type="Pfam" id="PF11951">
    <property type="entry name" value="Fungal_trans_2"/>
    <property type="match status" value="1"/>
</dbReference>
<evidence type="ECO:0000256" key="1">
    <source>
        <dbReference type="ARBA" id="ARBA00023242"/>
    </source>
</evidence>
<protein>
    <recommendedName>
        <fullName evidence="3">Zn(2)-C6 fungal-type domain-containing protein</fullName>
    </recommendedName>
</protein>
<dbReference type="InterPro" id="IPR001138">
    <property type="entry name" value="Zn2Cys6_DnaBD"/>
</dbReference>
<dbReference type="InterPro" id="IPR053175">
    <property type="entry name" value="DHMBA_Reg_Transcription_Factor"/>
</dbReference>
<dbReference type="SUPFAM" id="SSF57701">
    <property type="entry name" value="Zn2/Cys6 DNA-binding domain"/>
    <property type="match status" value="1"/>
</dbReference>
<name>A0A0F7ZMP1_9HYPO</name>
<dbReference type="Proteomes" id="UP000054481">
    <property type="component" value="Unassembled WGS sequence"/>
</dbReference>